<dbReference type="GO" id="GO:0005198">
    <property type="term" value="F:structural molecule activity"/>
    <property type="evidence" value="ECO:0007669"/>
    <property type="project" value="InterPro"/>
</dbReference>
<dbReference type="PANTHER" id="PTHR42792">
    <property type="entry name" value="FLAGELLIN"/>
    <property type="match status" value="1"/>
</dbReference>
<organism evidence="6 7">
    <name type="scientific">Nocardioides ginsengisegetis</name>
    <dbReference type="NCBI Taxonomy" id="661491"/>
    <lineage>
        <taxon>Bacteria</taxon>
        <taxon>Bacillati</taxon>
        <taxon>Actinomycetota</taxon>
        <taxon>Actinomycetes</taxon>
        <taxon>Propionibacteriales</taxon>
        <taxon>Nocardioidaceae</taxon>
        <taxon>Nocardioides</taxon>
    </lineage>
</organism>
<keyword evidence="7" id="KW-1185">Reference proteome</keyword>
<name>A0A7W3PAY6_9ACTN</name>
<dbReference type="InterPro" id="IPR001029">
    <property type="entry name" value="Flagellin_N"/>
</dbReference>
<dbReference type="Pfam" id="PF00669">
    <property type="entry name" value="Flagellin_N"/>
    <property type="match status" value="1"/>
</dbReference>
<dbReference type="Proteomes" id="UP000580910">
    <property type="component" value="Unassembled WGS sequence"/>
</dbReference>
<dbReference type="InterPro" id="IPR046358">
    <property type="entry name" value="Flagellin_C"/>
</dbReference>
<feature type="domain" description="Flagellin C-terminal" evidence="5">
    <location>
        <begin position="213"/>
        <end position="295"/>
    </location>
</feature>
<comment type="subcellular location">
    <subcellularLocation>
        <location evidence="1">Bacterial flagellum</location>
    </subcellularLocation>
</comment>
<keyword evidence="6" id="KW-0969">Cilium</keyword>
<dbReference type="InterPro" id="IPR013384">
    <property type="entry name" value="Flagell_FlgL"/>
</dbReference>
<evidence type="ECO:0000313" key="7">
    <source>
        <dbReference type="Proteomes" id="UP000580910"/>
    </source>
</evidence>
<dbReference type="EMBL" id="JACGXA010000001">
    <property type="protein sequence ID" value="MBA8805001.1"/>
    <property type="molecule type" value="Genomic_DNA"/>
</dbReference>
<keyword evidence="3" id="KW-0975">Bacterial flagellum</keyword>
<gene>
    <name evidence="6" type="ORF">FB382_003292</name>
</gene>
<evidence type="ECO:0000313" key="6">
    <source>
        <dbReference type="EMBL" id="MBA8805001.1"/>
    </source>
</evidence>
<evidence type="ECO:0000259" key="5">
    <source>
        <dbReference type="Pfam" id="PF00700"/>
    </source>
</evidence>
<evidence type="ECO:0000256" key="2">
    <source>
        <dbReference type="ARBA" id="ARBA00005709"/>
    </source>
</evidence>
<dbReference type="Pfam" id="PF00700">
    <property type="entry name" value="Flagellin_C"/>
    <property type="match status" value="1"/>
</dbReference>
<dbReference type="GO" id="GO:0071973">
    <property type="term" value="P:bacterial-type flagellum-dependent cell motility"/>
    <property type="evidence" value="ECO:0007669"/>
    <property type="project" value="InterPro"/>
</dbReference>
<sequence length="296" mass="31044">MTVTRVTQTMLSHRALDGLQVGLGRVSRIQEQLSTGRIINRPSDDPTGATAAMRLRSSVADHQQYARNADDGVGWLDQVDTTLSSMTSQVRRAREVAINGANTGANGPDALRGMAAEVDQIRAGLISEANATYLGRPVFGGITSGAAAYDATGAYIGKPGEVVRTVADGVKIRVDQDGPAAFGIDGDSVFDHLTALSTALKAGDATGITQAIDVLGKDGTRITNAQTDVGTRTVRIEQARQKAGDAELSLTSALSEIENTDLPKATVDLQLQQVAYQAALAATAKVIQPSLLDFLR</sequence>
<evidence type="ECO:0000256" key="1">
    <source>
        <dbReference type="ARBA" id="ARBA00004365"/>
    </source>
</evidence>
<comment type="caution">
    <text evidence="6">The sequence shown here is derived from an EMBL/GenBank/DDBJ whole genome shotgun (WGS) entry which is preliminary data.</text>
</comment>
<dbReference type="RefSeq" id="WP_182540824.1">
    <property type="nucleotide sequence ID" value="NZ_JACGXA010000001.1"/>
</dbReference>
<evidence type="ECO:0000256" key="3">
    <source>
        <dbReference type="ARBA" id="ARBA00023143"/>
    </source>
</evidence>
<reference evidence="6 7" key="1">
    <citation type="submission" date="2020-07" db="EMBL/GenBank/DDBJ databases">
        <title>Sequencing the genomes of 1000 actinobacteria strains.</title>
        <authorList>
            <person name="Klenk H.-P."/>
        </authorList>
    </citation>
    <scope>NUCLEOTIDE SEQUENCE [LARGE SCALE GENOMIC DNA]</scope>
    <source>
        <strain evidence="6 7">DSM 21349</strain>
    </source>
</reference>
<proteinExistence type="inferred from homology"/>
<comment type="similarity">
    <text evidence="2">Belongs to the bacterial flagellin family.</text>
</comment>
<dbReference type="Gene3D" id="1.20.1330.10">
    <property type="entry name" value="f41 fragment of flagellin, N-terminal domain"/>
    <property type="match status" value="1"/>
</dbReference>
<accession>A0A7W3PAY6</accession>
<dbReference type="SUPFAM" id="SSF64518">
    <property type="entry name" value="Phase 1 flagellin"/>
    <property type="match status" value="1"/>
</dbReference>
<dbReference type="GO" id="GO:0009424">
    <property type="term" value="C:bacterial-type flagellum hook"/>
    <property type="evidence" value="ECO:0007669"/>
    <property type="project" value="InterPro"/>
</dbReference>
<evidence type="ECO:0000259" key="4">
    <source>
        <dbReference type="Pfam" id="PF00669"/>
    </source>
</evidence>
<dbReference type="PANTHER" id="PTHR42792:SF1">
    <property type="entry name" value="FLAGELLAR HOOK-ASSOCIATED PROTEIN 3"/>
    <property type="match status" value="1"/>
</dbReference>
<dbReference type="InterPro" id="IPR001492">
    <property type="entry name" value="Flagellin"/>
</dbReference>
<protein>
    <submittedName>
        <fullName evidence="6">Flagellar hook-associated protein 3 FlgL</fullName>
    </submittedName>
</protein>
<keyword evidence="6" id="KW-0282">Flagellum</keyword>
<dbReference type="NCBIfam" id="TIGR02550">
    <property type="entry name" value="flagell_flgL"/>
    <property type="match status" value="1"/>
</dbReference>
<keyword evidence="6" id="KW-0966">Cell projection</keyword>
<feature type="domain" description="Flagellin N-terminal" evidence="4">
    <location>
        <begin position="17"/>
        <end position="138"/>
    </location>
</feature>
<dbReference type="AlphaFoldDB" id="A0A7W3PAY6"/>